<accession>X1Q6M1</accession>
<reference evidence="1" key="1">
    <citation type="journal article" date="2014" name="Front. Microbiol.">
        <title>High frequency of phylogenetically diverse reductive dehalogenase-homologous genes in deep subseafloor sedimentary metagenomes.</title>
        <authorList>
            <person name="Kawai M."/>
            <person name="Futagami T."/>
            <person name="Toyoda A."/>
            <person name="Takaki Y."/>
            <person name="Nishi S."/>
            <person name="Hori S."/>
            <person name="Arai W."/>
            <person name="Tsubouchi T."/>
            <person name="Morono Y."/>
            <person name="Uchiyama I."/>
            <person name="Ito T."/>
            <person name="Fujiyama A."/>
            <person name="Inagaki F."/>
            <person name="Takami H."/>
        </authorList>
    </citation>
    <scope>NUCLEOTIDE SEQUENCE</scope>
    <source>
        <strain evidence="1">Expedition CK06-06</strain>
    </source>
</reference>
<proteinExistence type="predicted"/>
<organism evidence="1">
    <name type="scientific">marine sediment metagenome</name>
    <dbReference type="NCBI Taxonomy" id="412755"/>
    <lineage>
        <taxon>unclassified sequences</taxon>
        <taxon>metagenomes</taxon>
        <taxon>ecological metagenomes</taxon>
    </lineage>
</organism>
<evidence type="ECO:0000313" key="1">
    <source>
        <dbReference type="EMBL" id="GAI63878.1"/>
    </source>
</evidence>
<dbReference type="AlphaFoldDB" id="X1Q6M1"/>
<comment type="caution">
    <text evidence="1">The sequence shown here is derived from an EMBL/GenBank/DDBJ whole genome shotgun (WGS) entry which is preliminary data.</text>
</comment>
<gene>
    <name evidence="1" type="ORF">S12H4_08213</name>
</gene>
<dbReference type="EMBL" id="BARW01003144">
    <property type="protein sequence ID" value="GAI63878.1"/>
    <property type="molecule type" value="Genomic_DNA"/>
</dbReference>
<name>X1Q6M1_9ZZZZ</name>
<protein>
    <submittedName>
        <fullName evidence="1">Uncharacterized protein</fullName>
    </submittedName>
</protein>
<sequence>MRGERVVILTNKKTGKKERVNIPFNDSMTGKPITLKIGDPLYSDCPSFIITKILKTLYKPKTKF</sequence>